<evidence type="ECO:0000313" key="1">
    <source>
        <dbReference type="EMBL" id="PZO53320.1"/>
    </source>
</evidence>
<organism evidence="1 2">
    <name type="scientific">Phormidesmis priestleyi</name>
    <dbReference type="NCBI Taxonomy" id="268141"/>
    <lineage>
        <taxon>Bacteria</taxon>
        <taxon>Bacillati</taxon>
        <taxon>Cyanobacteriota</taxon>
        <taxon>Cyanophyceae</taxon>
        <taxon>Leptolyngbyales</taxon>
        <taxon>Leptolyngbyaceae</taxon>
        <taxon>Phormidesmis</taxon>
    </lineage>
</organism>
<protein>
    <submittedName>
        <fullName evidence="1">Uncharacterized protein</fullName>
    </submittedName>
</protein>
<reference evidence="2" key="1">
    <citation type="submission" date="2018-04" db="EMBL/GenBank/DDBJ databases">
        <authorList>
            <person name="Cornet L."/>
        </authorList>
    </citation>
    <scope>NUCLEOTIDE SEQUENCE [LARGE SCALE GENOMIC DNA]</scope>
</reference>
<gene>
    <name evidence="1" type="ORF">DCF15_12845</name>
</gene>
<dbReference type="AlphaFoldDB" id="A0A2W4X8F8"/>
<accession>A0A2W4X8F8</accession>
<dbReference type="EMBL" id="QBMP01000131">
    <property type="protein sequence ID" value="PZO53320.1"/>
    <property type="molecule type" value="Genomic_DNA"/>
</dbReference>
<name>A0A2W4X8F8_9CYAN</name>
<reference evidence="1 2" key="2">
    <citation type="submission" date="2018-06" db="EMBL/GenBank/DDBJ databases">
        <title>Metagenomic assembly of (sub)arctic Cyanobacteria and their associated microbiome from non-axenic cultures.</title>
        <authorList>
            <person name="Baurain D."/>
        </authorList>
    </citation>
    <scope>NUCLEOTIDE SEQUENCE [LARGE SCALE GENOMIC DNA]</scope>
    <source>
        <strain evidence="1">ULC027bin1</strain>
    </source>
</reference>
<sequence>MFLEAISNFGSATINIPLALLVDSSHTVFSTIGVAIPAVSAPHLASIGLFNHKAAEQVSKSIFESAGKTLTGHWIDCTGPYQSLYPQDVSVGWHRIRNHHFLTDALKVFQNPDLSVVDFYKHLGTDIVTKNGLPILPEECVRNLASLLGTTPTKIAPWISFNVLDTGASILAVSHTGSNIVSVMSGTAQWGVGYATNTFGVGVLKIAAGMPTHNPILIGCGAADIACGAVTAHQYYSQPFFCGVPVAEILQSATIGASLGAVLGLAEVLFSKEPKTNITKLQLLGQRISTSTLLSSMSAISVPLGITTSFALTGFSLAKHASDSVNQSVKAIPIKAGLAHEIDQFIANKYVDSAVMQKMMDHLQPCQKEHSALEEVMLSALRPGLKLN</sequence>
<proteinExistence type="predicted"/>
<comment type="caution">
    <text evidence="1">The sequence shown here is derived from an EMBL/GenBank/DDBJ whole genome shotgun (WGS) entry which is preliminary data.</text>
</comment>
<dbReference type="Proteomes" id="UP000249794">
    <property type="component" value="Unassembled WGS sequence"/>
</dbReference>
<evidence type="ECO:0000313" key="2">
    <source>
        <dbReference type="Proteomes" id="UP000249794"/>
    </source>
</evidence>